<evidence type="ECO:0000313" key="9">
    <source>
        <dbReference type="RefSeq" id="XP_025425357.1"/>
    </source>
</evidence>
<dbReference type="PANTHER" id="PTHR45712">
    <property type="entry name" value="AGAP008170-PA"/>
    <property type="match status" value="1"/>
</dbReference>
<dbReference type="Pfam" id="PF13855">
    <property type="entry name" value="LRR_8"/>
    <property type="match status" value="1"/>
</dbReference>
<evidence type="ECO:0000313" key="8">
    <source>
        <dbReference type="RefSeq" id="XP_025425356.1"/>
    </source>
</evidence>
<dbReference type="AlphaFoldDB" id="A0A2S2QKF7"/>
<dbReference type="EMBL" id="GGMS01009023">
    <property type="protein sequence ID" value="MBY78226.1"/>
    <property type="molecule type" value="Transcribed_RNA"/>
</dbReference>
<dbReference type="InterPro" id="IPR003591">
    <property type="entry name" value="Leu-rich_rpt_typical-subtyp"/>
</dbReference>
<evidence type="ECO:0000256" key="2">
    <source>
        <dbReference type="ARBA" id="ARBA00022737"/>
    </source>
</evidence>
<evidence type="ECO:0000313" key="7">
    <source>
        <dbReference type="Proteomes" id="UP000694846"/>
    </source>
</evidence>
<feature type="signal peptide" evidence="5">
    <location>
        <begin position="1"/>
        <end position="21"/>
    </location>
</feature>
<reference evidence="6" key="1">
    <citation type="submission" date="2018-04" db="EMBL/GenBank/DDBJ databases">
        <title>Transcriptome assembly of Sipha flava.</title>
        <authorList>
            <person name="Scully E.D."/>
            <person name="Geib S.M."/>
            <person name="Palmer N.A."/>
            <person name="Koch K."/>
            <person name="Bradshaw J."/>
            <person name="Heng-Moss T."/>
            <person name="Sarath G."/>
        </authorList>
    </citation>
    <scope>NUCLEOTIDE SEQUENCE</scope>
</reference>
<evidence type="ECO:0000256" key="1">
    <source>
        <dbReference type="ARBA" id="ARBA00022614"/>
    </source>
</evidence>
<keyword evidence="4" id="KW-0812">Transmembrane</keyword>
<dbReference type="Gene3D" id="3.80.10.10">
    <property type="entry name" value="Ribonuclease Inhibitor"/>
    <property type="match status" value="1"/>
</dbReference>
<sequence length="347" mass="38123">MKTIRILMFIVVGMSVFEVEGTTSRPIASCKNSKEKGYLVANCHGDQGQKLESIPGNIMPEVQLLKLQDNRISKLTNNSFVIYPKIKELLLSDNVVHTIESSALTVLDELELLDLSGNALQEAPVGLPASLIHLNLNKNPVKHMERLSRAVGLQVLKLSNCDLAQYPALGVMPNLVELDVSNNELMDDLDPAKLAATCRLTRLDVTGCTALFQLPESRCRCLRVVEWTHTYKIRVVGMPPCPAADDGGGDDADNCTATSAMDDEARAVFKNCMVEWEHRNTPYWAIGLGLVIALVVLLSLCVCLRRRNRRRHTDKVQSVPAPDTKETIDPTTTGNNKSEPAALLSSP</sequence>
<keyword evidence="7" id="KW-1185">Reference proteome</keyword>
<dbReference type="RefSeq" id="XP_025425356.1">
    <property type="nucleotide sequence ID" value="XM_025569571.1"/>
</dbReference>
<protein>
    <submittedName>
        <fullName evidence="6">Lumican</fullName>
    </submittedName>
    <submittedName>
        <fullName evidence="8 9">Podocan-like protein 1</fullName>
    </submittedName>
</protein>
<evidence type="ECO:0000256" key="4">
    <source>
        <dbReference type="SAM" id="Phobius"/>
    </source>
</evidence>
<dbReference type="RefSeq" id="XP_025425357.1">
    <property type="nucleotide sequence ID" value="XM_025569572.1"/>
</dbReference>
<dbReference type="GO" id="GO:0005615">
    <property type="term" value="C:extracellular space"/>
    <property type="evidence" value="ECO:0007669"/>
    <property type="project" value="TreeGrafter"/>
</dbReference>
<dbReference type="SUPFAM" id="SSF52058">
    <property type="entry name" value="L domain-like"/>
    <property type="match status" value="1"/>
</dbReference>
<dbReference type="InterPro" id="IPR032675">
    <property type="entry name" value="LRR_dom_sf"/>
</dbReference>
<dbReference type="InterPro" id="IPR001611">
    <property type="entry name" value="Leu-rich_rpt"/>
</dbReference>
<keyword evidence="1" id="KW-0433">Leucine-rich repeat</keyword>
<keyword evidence="5" id="KW-0732">Signal</keyword>
<reference evidence="8 9" key="2">
    <citation type="submission" date="2025-04" db="UniProtKB">
        <authorList>
            <consortium name="RefSeq"/>
        </authorList>
    </citation>
    <scope>IDENTIFICATION</scope>
    <source>
        <tissue evidence="8 9">Whole body</tissue>
    </source>
</reference>
<keyword evidence="4" id="KW-0472">Membrane</keyword>
<name>A0A2S2QKF7_9HEMI</name>
<dbReference type="InterPro" id="IPR050333">
    <property type="entry name" value="SLRP"/>
</dbReference>
<dbReference type="OrthoDB" id="694479at2759"/>
<feature type="region of interest" description="Disordered" evidence="3">
    <location>
        <begin position="313"/>
        <end position="347"/>
    </location>
</feature>
<feature type="compositionally biased region" description="Polar residues" evidence="3">
    <location>
        <begin position="329"/>
        <end position="338"/>
    </location>
</feature>
<feature type="chain" id="PRO_5044579169" evidence="5">
    <location>
        <begin position="22"/>
        <end position="347"/>
    </location>
</feature>
<organism evidence="6">
    <name type="scientific">Sipha flava</name>
    <name type="common">yellow sugarcane aphid</name>
    <dbReference type="NCBI Taxonomy" id="143950"/>
    <lineage>
        <taxon>Eukaryota</taxon>
        <taxon>Metazoa</taxon>
        <taxon>Ecdysozoa</taxon>
        <taxon>Arthropoda</taxon>
        <taxon>Hexapoda</taxon>
        <taxon>Insecta</taxon>
        <taxon>Pterygota</taxon>
        <taxon>Neoptera</taxon>
        <taxon>Paraneoptera</taxon>
        <taxon>Hemiptera</taxon>
        <taxon>Sternorrhyncha</taxon>
        <taxon>Aphidomorpha</taxon>
        <taxon>Aphidoidea</taxon>
        <taxon>Aphididae</taxon>
        <taxon>Sipha</taxon>
    </lineage>
</organism>
<proteinExistence type="predicted"/>
<keyword evidence="4" id="KW-1133">Transmembrane helix</keyword>
<dbReference type="Proteomes" id="UP000694846">
    <property type="component" value="Unplaced"/>
</dbReference>
<dbReference type="PANTHER" id="PTHR45712:SF22">
    <property type="entry name" value="INSULIN-LIKE GROWTH FACTOR-BINDING PROTEIN COMPLEX ACID LABILE SUBUNIT"/>
    <property type="match status" value="1"/>
</dbReference>
<accession>A0A2S2QKF7</accession>
<dbReference type="SMART" id="SM00369">
    <property type="entry name" value="LRR_TYP"/>
    <property type="match status" value="3"/>
</dbReference>
<evidence type="ECO:0000256" key="5">
    <source>
        <dbReference type="SAM" id="SignalP"/>
    </source>
</evidence>
<gene>
    <name evidence="6" type="primary">Lum</name>
    <name evidence="8 9" type="synonym">LOC112694182</name>
    <name evidence="6" type="ORF">g.109761</name>
</gene>
<evidence type="ECO:0000256" key="3">
    <source>
        <dbReference type="SAM" id="MobiDB-lite"/>
    </source>
</evidence>
<feature type="transmembrane region" description="Helical" evidence="4">
    <location>
        <begin position="283"/>
        <end position="304"/>
    </location>
</feature>
<evidence type="ECO:0000313" key="6">
    <source>
        <dbReference type="EMBL" id="MBY78226.1"/>
    </source>
</evidence>
<keyword evidence="2" id="KW-0677">Repeat</keyword>